<feature type="region of interest" description="Disordered" evidence="1">
    <location>
        <begin position="551"/>
        <end position="575"/>
    </location>
</feature>
<dbReference type="InterPro" id="IPR026913">
    <property type="entry name" value="METTL24"/>
</dbReference>
<dbReference type="PANTHER" id="PTHR32026:SF10">
    <property type="entry name" value="METHYLTRANSFERASE-LIKE PROTEIN 24-RELATED"/>
    <property type="match status" value="1"/>
</dbReference>
<evidence type="ECO:0000313" key="3">
    <source>
        <dbReference type="Proteomes" id="UP000626109"/>
    </source>
</evidence>
<dbReference type="AlphaFoldDB" id="A0A813KSZ0"/>
<name>A0A813KSZ0_POLGL</name>
<evidence type="ECO:0000313" key="2">
    <source>
        <dbReference type="EMBL" id="CAE8709735.1"/>
    </source>
</evidence>
<comment type="caution">
    <text evidence="2">The sequence shown here is derived from an EMBL/GenBank/DDBJ whole genome shotgun (WGS) entry which is preliminary data.</text>
</comment>
<organism evidence="2 3">
    <name type="scientific">Polarella glacialis</name>
    <name type="common">Dinoflagellate</name>
    <dbReference type="NCBI Taxonomy" id="89957"/>
    <lineage>
        <taxon>Eukaryota</taxon>
        <taxon>Sar</taxon>
        <taxon>Alveolata</taxon>
        <taxon>Dinophyceae</taxon>
        <taxon>Suessiales</taxon>
        <taxon>Suessiaceae</taxon>
        <taxon>Polarella</taxon>
    </lineage>
</organism>
<dbReference type="Proteomes" id="UP000626109">
    <property type="component" value="Unassembled WGS sequence"/>
</dbReference>
<dbReference type="PANTHER" id="PTHR32026">
    <property type="entry name" value="METHYLTRANSFERASE-LIKE PROTEIN 24"/>
    <property type="match status" value="1"/>
</dbReference>
<reference evidence="2" key="1">
    <citation type="submission" date="2021-02" db="EMBL/GenBank/DDBJ databases">
        <authorList>
            <person name="Dougan E. K."/>
            <person name="Rhodes N."/>
            <person name="Thang M."/>
            <person name="Chan C."/>
        </authorList>
    </citation>
    <scope>NUCLEOTIDE SEQUENCE</scope>
</reference>
<evidence type="ECO:0000256" key="1">
    <source>
        <dbReference type="SAM" id="MobiDB-lite"/>
    </source>
</evidence>
<gene>
    <name evidence="2" type="ORF">PGLA2088_LOCUS35606</name>
</gene>
<accession>A0A813KSZ0</accession>
<protein>
    <recommendedName>
        <fullName evidence="4">Methyltransferase domain-containing protein</fullName>
    </recommendedName>
</protein>
<proteinExistence type="predicted"/>
<dbReference type="EMBL" id="CAJNNW010031877">
    <property type="protein sequence ID" value="CAE8709735.1"/>
    <property type="molecule type" value="Genomic_DNA"/>
</dbReference>
<evidence type="ECO:0008006" key="4">
    <source>
        <dbReference type="Google" id="ProtNLM"/>
    </source>
</evidence>
<sequence length="575" mass="63711">MSNLYKVPTRLYDCFQPPGRSPPLAGKAPNATGKCDRDGPHCYETPYQAFQICLGPTDAVIGGRKYESLQGHLQDRKRLSVHLKIDTEGSEWEVLEWLVNSPEDMDKIRTFDMEVHLGWQAPSTGNSPRGRMGPSERLEFDLDILQKLRQHFRCTGSSMEILSEEWINQETGGRCPKKRCQEPAAHAAGGFPVIQFAVSFVHPHLLVGGASFPSTLASPAPSPASAVPSWPSLAKCKVEFNDRSSRPGKPCLTKAKPWPYTTNTQWKTELGERVVAAATGVVTKAQCKGWYMFGDMTWCLNAVKRRKGGSELIGLSYGIEQRDLWSEKMSNMYKVPTRLYDCFQQPKDSDPLGGKAPNATGKCDPSRPACYETPYQAFQICSGPDTGIVEGRKYESLQMHLKDRERLSVHLKIDTEGSEWEVLEWLLSSPENMDKIRTFDMEVHMGWAAASSRKSPRSKVSAQDRLELDLDILERLGQHFRCTGSSIEVLASAWVKAEDGGRCPKQQCGEPDVHAAGGFPVTQFAISFVHPDLLIGGGPAPSPPVPRLLSPASEAGKNNNNNNITTQARHKLLNM</sequence>